<evidence type="ECO:0000313" key="2">
    <source>
        <dbReference type="Proteomes" id="UP000264237"/>
    </source>
</evidence>
<reference evidence="2" key="1">
    <citation type="submission" date="2018-07" db="EMBL/GenBank/DDBJ databases">
        <authorList>
            <person name="Ceviker L.M."/>
            <person name="Benitez L.F."/>
            <person name="McCown C.A."/>
            <person name="Nayek S."/>
            <person name="Bhuiyan S."/>
            <person name="Hughes L.E."/>
            <person name="Garlena R.A."/>
            <person name="Russell D.A."/>
            <person name="Pope W.H."/>
            <person name="Jacobs-Sera D."/>
            <person name="Hatfull G.F."/>
        </authorList>
    </citation>
    <scope>NUCLEOTIDE SEQUENCE [LARGE SCALE GENOMIC DNA]</scope>
</reference>
<accession>A0A385E352</accession>
<sequence>MNLFRKFRKSKTPVLALVSTPAPAPLVVLHDDLNDALAELASVFGDGMTADHTGSGFTCTEADAVARVLALTGHKDAAVTWLEGHASGDEGGDSHHVYEDDADEEGHVMDEDEIAEYVAELAA</sequence>
<name>A0A385E352_9CAUD</name>
<dbReference type="KEGG" id="vg:64471794"/>
<evidence type="ECO:0000313" key="1">
    <source>
        <dbReference type="EMBL" id="AXQ65272.1"/>
    </source>
</evidence>
<dbReference type="EMBL" id="MH651190">
    <property type="protein sequence ID" value="AXQ65272.1"/>
    <property type="molecule type" value="Genomic_DNA"/>
</dbReference>
<keyword evidence="2" id="KW-1185">Reference proteome</keyword>
<dbReference type="Proteomes" id="UP000264237">
    <property type="component" value="Segment"/>
</dbReference>
<proteinExistence type="predicted"/>
<dbReference type="RefSeq" id="YP_010055860.1">
    <property type="nucleotide sequence ID" value="NC_054670.1"/>
</dbReference>
<protein>
    <submittedName>
        <fullName evidence="1">Uncharacterized protein</fullName>
    </submittedName>
</protein>
<gene>
    <name evidence="1" type="primary">77</name>
    <name evidence="1" type="ORF">SEA_THESTRAL_77</name>
</gene>
<dbReference type="GeneID" id="64471794"/>
<organism evidence="1 2">
    <name type="scientific">Streptomyces phage Thestral</name>
    <dbReference type="NCBI Taxonomy" id="2301715"/>
    <lineage>
        <taxon>Viruses</taxon>
        <taxon>Duplodnaviria</taxon>
        <taxon>Heunggongvirae</taxon>
        <taxon>Uroviricota</taxon>
        <taxon>Caudoviricetes</taxon>
        <taxon>Arquatrovirinae</taxon>
        <taxon>Caelumvirus</taxon>
        <taxon>Caelumvirus thestral</taxon>
    </lineage>
</organism>